<dbReference type="AlphaFoldDB" id="A0A931BRY7"/>
<proteinExistence type="predicted"/>
<gene>
    <name evidence="1" type="ORF">I2H38_14620</name>
</gene>
<accession>A0A931BRY7</accession>
<dbReference type="Proteomes" id="UP000599312">
    <property type="component" value="Unassembled WGS sequence"/>
</dbReference>
<reference evidence="1" key="1">
    <citation type="submission" date="2020-11" db="EMBL/GenBank/DDBJ databases">
        <authorList>
            <person name="Kim M.K."/>
        </authorList>
    </citation>
    <scope>NUCLEOTIDE SEQUENCE</scope>
    <source>
        <strain evidence="1">BT350</strain>
    </source>
</reference>
<evidence type="ECO:0000313" key="2">
    <source>
        <dbReference type="Proteomes" id="UP000599312"/>
    </source>
</evidence>
<dbReference type="RefSeq" id="WP_196272598.1">
    <property type="nucleotide sequence ID" value="NZ_JADQDO010000007.1"/>
</dbReference>
<name>A0A931BRY7_9HYPH</name>
<protein>
    <submittedName>
        <fullName evidence="1">Uncharacterized protein</fullName>
    </submittedName>
</protein>
<evidence type="ECO:0000313" key="1">
    <source>
        <dbReference type="EMBL" id="MBF9234609.1"/>
    </source>
</evidence>
<sequence length="181" mass="19834">MGTNSDKHTAEKHIAAAIARLSKQATNDVKALRERAEKIGLTTLVAACDAELKSRPIEFSQEQADSFEAMAEQVKDLDLYAAIGHAFTKARLPSPEEEQIIRWMAANPGGSYEDARKAYGKGGLSLVIGHLVYDRYGCFKKFMKPGEDQSSVLISKDRSGGSVRYTLKPEVLAVFKEIGVI</sequence>
<organism evidence="1 2">
    <name type="scientific">Microvirga alba</name>
    <dbReference type="NCBI Taxonomy" id="2791025"/>
    <lineage>
        <taxon>Bacteria</taxon>
        <taxon>Pseudomonadati</taxon>
        <taxon>Pseudomonadota</taxon>
        <taxon>Alphaproteobacteria</taxon>
        <taxon>Hyphomicrobiales</taxon>
        <taxon>Methylobacteriaceae</taxon>
        <taxon>Microvirga</taxon>
    </lineage>
</organism>
<comment type="caution">
    <text evidence="1">The sequence shown here is derived from an EMBL/GenBank/DDBJ whole genome shotgun (WGS) entry which is preliminary data.</text>
</comment>
<keyword evidence="2" id="KW-1185">Reference proteome</keyword>
<dbReference type="EMBL" id="JADQDO010000007">
    <property type="protein sequence ID" value="MBF9234609.1"/>
    <property type="molecule type" value="Genomic_DNA"/>
</dbReference>